<feature type="compositionally biased region" description="Basic and acidic residues" evidence="1">
    <location>
        <begin position="63"/>
        <end position="85"/>
    </location>
</feature>
<reference evidence="2 3" key="1">
    <citation type="submission" date="2016-03" db="EMBL/GenBank/DDBJ databases">
        <title>EvidentialGene: Evidence-directed Construction of Genes on Genomes.</title>
        <authorList>
            <person name="Gilbert D.G."/>
            <person name="Choi J.-H."/>
            <person name="Mockaitis K."/>
            <person name="Colbourne J."/>
            <person name="Pfrender M."/>
        </authorList>
    </citation>
    <scope>NUCLEOTIDE SEQUENCE [LARGE SCALE GENOMIC DNA]</scope>
    <source>
        <strain evidence="2 3">Xinb3</strain>
        <tissue evidence="2">Complete organism</tissue>
    </source>
</reference>
<dbReference type="EMBL" id="LRGB01003244">
    <property type="protein sequence ID" value="KZS03602.1"/>
    <property type="molecule type" value="Genomic_DNA"/>
</dbReference>
<name>A0A164KWV9_9CRUS</name>
<organism evidence="2 3">
    <name type="scientific">Daphnia magna</name>
    <dbReference type="NCBI Taxonomy" id="35525"/>
    <lineage>
        <taxon>Eukaryota</taxon>
        <taxon>Metazoa</taxon>
        <taxon>Ecdysozoa</taxon>
        <taxon>Arthropoda</taxon>
        <taxon>Crustacea</taxon>
        <taxon>Branchiopoda</taxon>
        <taxon>Diplostraca</taxon>
        <taxon>Cladocera</taxon>
        <taxon>Anomopoda</taxon>
        <taxon>Daphniidae</taxon>
        <taxon>Daphnia</taxon>
    </lineage>
</organism>
<evidence type="ECO:0008006" key="4">
    <source>
        <dbReference type="Google" id="ProtNLM"/>
    </source>
</evidence>
<sequence>MVPLVVGSHITVQRSELEEVKAIGRVSKDKLNVMVNRLLEAIYSKSFLGSRSLSGGCPKKSKKNEASTNEHRRLGLPKEDLKDII</sequence>
<feature type="region of interest" description="Disordered" evidence="1">
    <location>
        <begin position="49"/>
        <end position="85"/>
    </location>
</feature>
<feature type="non-terminal residue" evidence="2">
    <location>
        <position position="85"/>
    </location>
</feature>
<dbReference type="Proteomes" id="UP000076858">
    <property type="component" value="Unassembled WGS sequence"/>
</dbReference>
<comment type="caution">
    <text evidence="2">The sequence shown here is derived from an EMBL/GenBank/DDBJ whole genome shotgun (WGS) entry which is preliminary data.</text>
</comment>
<keyword evidence="3" id="KW-1185">Reference proteome</keyword>
<evidence type="ECO:0000313" key="3">
    <source>
        <dbReference type="Proteomes" id="UP000076858"/>
    </source>
</evidence>
<dbReference type="AlphaFoldDB" id="A0A164KWV9"/>
<dbReference type="Gene3D" id="1.10.10.2590">
    <property type="entry name" value="BEN domain"/>
    <property type="match status" value="1"/>
</dbReference>
<dbReference type="OrthoDB" id="10285290at2759"/>
<protein>
    <recommendedName>
        <fullName evidence="4">BEN domain-containing protein</fullName>
    </recommendedName>
</protein>
<gene>
    <name evidence="2" type="ORF">APZ42_033635</name>
</gene>
<evidence type="ECO:0000313" key="2">
    <source>
        <dbReference type="EMBL" id="KZS03602.1"/>
    </source>
</evidence>
<accession>A0A164KWV9</accession>
<proteinExistence type="predicted"/>
<evidence type="ECO:0000256" key="1">
    <source>
        <dbReference type="SAM" id="MobiDB-lite"/>
    </source>
</evidence>